<dbReference type="PROSITE" id="PS00941">
    <property type="entry name" value="CARBOXYLESTERASE_B_2"/>
    <property type="match status" value="1"/>
</dbReference>
<evidence type="ECO:0000259" key="4">
    <source>
        <dbReference type="Pfam" id="PF00135"/>
    </source>
</evidence>
<dbReference type="InterPro" id="IPR019819">
    <property type="entry name" value="Carboxylesterase_B_CS"/>
</dbReference>
<evidence type="ECO:0000256" key="3">
    <source>
        <dbReference type="SAM" id="MobiDB-lite"/>
    </source>
</evidence>
<dbReference type="PANTHER" id="PTHR11559">
    <property type="entry name" value="CARBOXYLESTERASE"/>
    <property type="match status" value="1"/>
</dbReference>
<protein>
    <recommendedName>
        <fullName evidence="4">Carboxylesterase type B domain-containing protein</fullName>
    </recommendedName>
</protein>
<dbReference type="InterPro" id="IPR019826">
    <property type="entry name" value="Carboxylesterase_B_AS"/>
</dbReference>
<evidence type="ECO:0000256" key="1">
    <source>
        <dbReference type="ARBA" id="ARBA00005964"/>
    </source>
</evidence>
<organism evidence="5">
    <name type="scientific">marine metagenome</name>
    <dbReference type="NCBI Taxonomy" id="408172"/>
    <lineage>
        <taxon>unclassified sequences</taxon>
        <taxon>metagenomes</taxon>
        <taxon>ecological metagenomes</taxon>
    </lineage>
</organism>
<evidence type="ECO:0000256" key="2">
    <source>
        <dbReference type="ARBA" id="ARBA00022801"/>
    </source>
</evidence>
<dbReference type="Pfam" id="PF00135">
    <property type="entry name" value="COesterase"/>
    <property type="match status" value="1"/>
</dbReference>
<gene>
    <name evidence="5" type="ORF">METZ01_LOCUS123756</name>
</gene>
<proteinExistence type="inferred from homology"/>
<feature type="domain" description="Carboxylesterase type B" evidence="4">
    <location>
        <begin position="10"/>
        <end position="493"/>
    </location>
</feature>
<name>A0A381Y2H2_9ZZZZ</name>
<dbReference type="InterPro" id="IPR050309">
    <property type="entry name" value="Type-B_Carboxylest/Lipase"/>
</dbReference>
<sequence length="512" mass="55336">ATPSSGKPADPVVQVTQGELRGRHRQGVQLFAGIPYAAPPVGPRRFRAPEPPEPWEGIRDARRFGPAAPQLPGEGLTNRMPVAWHEDCLTLNVVTPSCGPSERDGALRPVYVWIHGGAYKHGQGSVPWYDGTSFATRGDIVVVTINYRLAALGFCDLGAHLGDDFATCGINGTLDQVAAVRWVRDNVESFGGDPNRITIGGESAGAFSVSNLLAMPSTEGLFQQAIAQSGALHHTFDPVDGKAIADDFLSALGNPTADELMEMPVEDLLEAQERVSEEQGQGTGRSQEPFYPVWGHDLLPGDPRDLVAEGRGCEVPLLTGTNEDELSLWGVTAADADAATDVVARITDDPESLLAVYRRRLGDERSGEVAPGWLACAIGSDKVFGMPAVRHAEYRHVHGAQTWMYRFSWDSRAFDGMFGSAHALEIPFTFNTIDRPGVDLFIGPGDQPTTLSETIHDAWIAFIRDGDPSTAALGSWPGYNPDSRVVMNLDDECGLLHDPRPEERKAWAGIVR</sequence>
<dbReference type="SUPFAM" id="SSF53474">
    <property type="entry name" value="alpha/beta-Hydrolases"/>
    <property type="match status" value="1"/>
</dbReference>
<dbReference type="Gene3D" id="3.40.50.1820">
    <property type="entry name" value="alpha/beta hydrolase"/>
    <property type="match status" value="1"/>
</dbReference>
<keyword evidence="2" id="KW-0378">Hydrolase</keyword>
<dbReference type="InterPro" id="IPR002018">
    <property type="entry name" value="CarbesteraseB"/>
</dbReference>
<feature type="non-terminal residue" evidence="5">
    <location>
        <position position="1"/>
    </location>
</feature>
<dbReference type="EMBL" id="UINC01017179">
    <property type="protein sequence ID" value="SVA70902.1"/>
    <property type="molecule type" value="Genomic_DNA"/>
</dbReference>
<comment type="similarity">
    <text evidence="1">Belongs to the type-B carboxylesterase/lipase family.</text>
</comment>
<evidence type="ECO:0000313" key="5">
    <source>
        <dbReference type="EMBL" id="SVA70902.1"/>
    </source>
</evidence>
<feature type="region of interest" description="Disordered" evidence="3">
    <location>
        <begin position="1"/>
        <end position="21"/>
    </location>
</feature>
<dbReference type="AlphaFoldDB" id="A0A381Y2H2"/>
<dbReference type="PROSITE" id="PS00122">
    <property type="entry name" value="CARBOXYLESTERASE_B_1"/>
    <property type="match status" value="1"/>
</dbReference>
<accession>A0A381Y2H2</accession>
<reference evidence="5" key="1">
    <citation type="submission" date="2018-05" db="EMBL/GenBank/DDBJ databases">
        <authorList>
            <person name="Lanie J.A."/>
            <person name="Ng W.-L."/>
            <person name="Kazmierczak K.M."/>
            <person name="Andrzejewski T.M."/>
            <person name="Davidsen T.M."/>
            <person name="Wayne K.J."/>
            <person name="Tettelin H."/>
            <person name="Glass J.I."/>
            <person name="Rusch D."/>
            <person name="Podicherti R."/>
            <person name="Tsui H.-C.T."/>
            <person name="Winkler M.E."/>
        </authorList>
    </citation>
    <scope>NUCLEOTIDE SEQUENCE</scope>
</reference>
<dbReference type="InterPro" id="IPR029058">
    <property type="entry name" value="AB_hydrolase_fold"/>
</dbReference>
<dbReference type="GO" id="GO:0016787">
    <property type="term" value="F:hydrolase activity"/>
    <property type="evidence" value="ECO:0007669"/>
    <property type="project" value="UniProtKB-KW"/>
</dbReference>